<dbReference type="Pfam" id="PF00210">
    <property type="entry name" value="Ferritin"/>
    <property type="match status" value="1"/>
</dbReference>
<name>A0ABT0A1T3_9GAMM</name>
<evidence type="ECO:0000256" key="1">
    <source>
        <dbReference type="ARBA" id="ARBA00022434"/>
    </source>
</evidence>
<evidence type="ECO:0000313" key="5">
    <source>
        <dbReference type="Proteomes" id="UP001165423"/>
    </source>
</evidence>
<keyword evidence="2" id="KW-0408">Iron</keyword>
<feature type="domain" description="Ferritin-like diiron" evidence="3">
    <location>
        <begin position="25"/>
        <end position="174"/>
    </location>
</feature>
<dbReference type="InterPro" id="IPR014490">
    <property type="entry name" value="Dps-like"/>
</dbReference>
<evidence type="ECO:0000259" key="3">
    <source>
        <dbReference type="PROSITE" id="PS50905"/>
    </source>
</evidence>
<dbReference type="PIRSF" id="PIRSF018063">
    <property type="entry name" value="Ferrtn_UCP018063"/>
    <property type="match status" value="1"/>
</dbReference>
<dbReference type="SUPFAM" id="SSF47240">
    <property type="entry name" value="Ferritin-like"/>
    <property type="match status" value="1"/>
</dbReference>
<keyword evidence="5" id="KW-1185">Reference proteome</keyword>
<dbReference type="Gene3D" id="1.20.1260.10">
    <property type="match status" value="1"/>
</dbReference>
<evidence type="ECO:0000313" key="4">
    <source>
        <dbReference type="EMBL" id="MCJ0824941.1"/>
    </source>
</evidence>
<dbReference type="PANTHER" id="PTHR30295">
    <property type="entry name" value="BACTERIOFERRITIN"/>
    <property type="match status" value="1"/>
</dbReference>
<gene>
    <name evidence="4" type="ORF">MQC88_03025</name>
</gene>
<dbReference type="InterPro" id="IPR009078">
    <property type="entry name" value="Ferritin-like_SF"/>
</dbReference>
<organism evidence="4 5">
    <name type="scientific">Cognatiluteimonas sedimenti</name>
    <dbReference type="NCBI Taxonomy" id="2927791"/>
    <lineage>
        <taxon>Bacteria</taxon>
        <taxon>Pseudomonadati</taxon>
        <taxon>Pseudomonadota</taxon>
        <taxon>Gammaproteobacteria</taxon>
        <taxon>Lysobacterales</taxon>
        <taxon>Lysobacteraceae</taxon>
        <taxon>Cognatiluteimonas</taxon>
    </lineage>
</organism>
<keyword evidence="1" id="KW-0409">Iron storage</keyword>
<dbReference type="RefSeq" id="WP_243320238.1">
    <property type="nucleotide sequence ID" value="NZ_JALGCL010000001.1"/>
</dbReference>
<accession>A0ABT0A1T3</accession>
<evidence type="ECO:0000256" key="2">
    <source>
        <dbReference type="ARBA" id="ARBA00023004"/>
    </source>
</evidence>
<sequence>MTDVATMRRNARRNIDQGAITETYSADRNTVIRLLNEALATEWVCVLRYYRHYFMASGMFADAVRAEFLEHAMQEQEHAKLIAERIVQLGGEPDLNPDTLTRRAHAEYKPGTDLRDMVKENLVAERIAIDSYREMVNYVGDRDTTTKRILEHVLAQEEEHADDMKDLLDGWIGS</sequence>
<dbReference type="Proteomes" id="UP001165423">
    <property type="component" value="Unassembled WGS sequence"/>
</dbReference>
<dbReference type="PANTHER" id="PTHR30295:SF1">
    <property type="entry name" value="DNA PROTECTION DURING STARVATION PROTEIN"/>
    <property type="match status" value="1"/>
</dbReference>
<proteinExistence type="predicted"/>
<dbReference type="CDD" id="cd00657">
    <property type="entry name" value="Ferritin_like"/>
    <property type="match status" value="1"/>
</dbReference>
<dbReference type="EMBL" id="JALGCL010000001">
    <property type="protein sequence ID" value="MCJ0824941.1"/>
    <property type="molecule type" value="Genomic_DNA"/>
</dbReference>
<comment type="caution">
    <text evidence="4">The sequence shown here is derived from an EMBL/GenBank/DDBJ whole genome shotgun (WGS) entry which is preliminary data.</text>
</comment>
<dbReference type="PROSITE" id="PS50905">
    <property type="entry name" value="FERRITIN_LIKE"/>
    <property type="match status" value="1"/>
</dbReference>
<dbReference type="InterPro" id="IPR009040">
    <property type="entry name" value="Ferritin-like_diiron"/>
</dbReference>
<dbReference type="InterPro" id="IPR012347">
    <property type="entry name" value="Ferritin-like"/>
</dbReference>
<protein>
    <submittedName>
        <fullName evidence="4">Bacterioferritin</fullName>
    </submittedName>
</protein>
<dbReference type="InterPro" id="IPR008331">
    <property type="entry name" value="Ferritin_DPS_dom"/>
</dbReference>
<reference evidence="4 5" key="1">
    <citation type="submission" date="2022-03" db="EMBL/GenBank/DDBJ databases">
        <title>Luteimonas soily sp. nov., a novel bacterium isolated from the soil.</title>
        <authorList>
            <person name="Zhang X."/>
        </authorList>
    </citation>
    <scope>NUCLEOTIDE SEQUENCE [LARGE SCALE GENOMIC DNA]</scope>
    <source>
        <strain evidence="4 5">50</strain>
    </source>
</reference>